<accession>A0A2P7YKD1</accession>
<evidence type="ECO:0000313" key="4">
    <source>
        <dbReference type="EMBL" id="PSK36423.1"/>
    </source>
</evidence>
<dbReference type="Gene3D" id="3.40.1000.10">
    <property type="entry name" value="Mog1/PsbP, alpha/beta/alpha sandwich"/>
    <property type="match status" value="1"/>
</dbReference>
<dbReference type="Pfam" id="PF04603">
    <property type="entry name" value="Mog1"/>
    <property type="match status" value="1"/>
</dbReference>
<evidence type="ECO:0000256" key="3">
    <source>
        <dbReference type="ARBA" id="ARBA00022927"/>
    </source>
</evidence>
<sequence>MTKLYGGAISSDLPEVAVDVSDFREVPDTQEVFILERPDGLDRSVIIDLLEMVKANSLPEIIAIHLEDIIDGPPIFLAPLESSRTAEDFDAHFFLVKPSPSKQETDETKLFVLIALLRLEKAESDCVFTFNIPLKCGDVTAEQLHAQLLEVTSGDGELGRCFQQLKHWVSTFKVQDWNLFS</sequence>
<dbReference type="OrthoDB" id="10255285at2759"/>
<dbReference type="SUPFAM" id="SSF55724">
    <property type="entry name" value="Mog1p/PsbP-like"/>
    <property type="match status" value="1"/>
</dbReference>
<dbReference type="PANTHER" id="PTHR15837:SF0">
    <property type="entry name" value="RAN GUANINE NUCLEOTIDE RELEASE FACTOR"/>
    <property type="match status" value="1"/>
</dbReference>
<gene>
    <name evidence="4" type="ORF">C7M61_003894</name>
</gene>
<keyword evidence="3" id="KW-0653">Protein transport</keyword>
<keyword evidence="5" id="KW-1185">Reference proteome</keyword>
<organism evidence="4 5">
    <name type="scientific">Candidozyma pseudohaemuli</name>
    <dbReference type="NCBI Taxonomy" id="418784"/>
    <lineage>
        <taxon>Eukaryota</taxon>
        <taxon>Fungi</taxon>
        <taxon>Dikarya</taxon>
        <taxon>Ascomycota</taxon>
        <taxon>Saccharomycotina</taxon>
        <taxon>Pichiomycetes</taxon>
        <taxon>Metschnikowiaceae</taxon>
        <taxon>Candidozyma</taxon>
    </lineage>
</organism>
<evidence type="ECO:0000256" key="2">
    <source>
        <dbReference type="ARBA" id="ARBA00022448"/>
    </source>
</evidence>
<dbReference type="GO" id="GO:0005085">
    <property type="term" value="F:guanyl-nucleotide exchange factor activity"/>
    <property type="evidence" value="ECO:0007669"/>
    <property type="project" value="TreeGrafter"/>
</dbReference>
<dbReference type="STRING" id="418784.A0A2P7YKD1"/>
<reference evidence="4 5" key="1">
    <citation type="submission" date="2018-03" db="EMBL/GenBank/DDBJ databases">
        <title>Candida pseudohaemulonii genome assembly and annotation.</title>
        <authorList>
            <person name="Munoz J.F."/>
            <person name="Gade L.G."/>
            <person name="Chow N.A."/>
            <person name="Litvintseva A.P."/>
            <person name="Loparev V.N."/>
            <person name="Cuomo C.A."/>
        </authorList>
    </citation>
    <scope>NUCLEOTIDE SEQUENCE [LARGE SCALE GENOMIC DNA]</scope>
    <source>
        <strain evidence="4 5">B12108</strain>
    </source>
</reference>
<proteinExistence type="inferred from homology"/>
<dbReference type="GO" id="GO:0006606">
    <property type="term" value="P:protein import into nucleus"/>
    <property type="evidence" value="ECO:0007669"/>
    <property type="project" value="TreeGrafter"/>
</dbReference>
<keyword evidence="2" id="KW-0813">Transport</keyword>
<protein>
    <submittedName>
        <fullName evidence="4">Uncharacterized protein</fullName>
    </submittedName>
</protein>
<dbReference type="RefSeq" id="XP_024712528.1">
    <property type="nucleotide sequence ID" value="XM_024859226.1"/>
</dbReference>
<evidence type="ECO:0000256" key="1">
    <source>
        <dbReference type="ARBA" id="ARBA00010307"/>
    </source>
</evidence>
<name>A0A2P7YKD1_9ASCO</name>
<dbReference type="Proteomes" id="UP000241107">
    <property type="component" value="Unassembled WGS sequence"/>
</dbReference>
<dbReference type="AlphaFoldDB" id="A0A2P7YKD1"/>
<dbReference type="VEuPathDB" id="FungiDB:C7M61_003894"/>
<dbReference type="InterPro" id="IPR007681">
    <property type="entry name" value="Mog1"/>
</dbReference>
<comment type="similarity">
    <text evidence="1">Belongs to the MOG1 family.</text>
</comment>
<dbReference type="InterPro" id="IPR016123">
    <property type="entry name" value="Mog1/PsbP_a/b/a-sand"/>
</dbReference>
<dbReference type="EMBL" id="PYFQ01000011">
    <property type="protein sequence ID" value="PSK36423.1"/>
    <property type="molecule type" value="Genomic_DNA"/>
</dbReference>
<dbReference type="GO" id="GO:0005634">
    <property type="term" value="C:nucleus"/>
    <property type="evidence" value="ECO:0007669"/>
    <property type="project" value="TreeGrafter"/>
</dbReference>
<dbReference type="PANTHER" id="PTHR15837">
    <property type="entry name" value="RAN GUANINE NUCLEOTIDE RELEASE FACTOR"/>
    <property type="match status" value="1"/>
</dbReference>
<evidence type="ECO:0000313" key="5">
    <source>
        <dbReference type="Proteomes" id="UP000241107"/>
    </source>
</evidence>
<dbReference type="GO" id="GO:0031267">
    <property type="term" value="F:small GTPase binding"/>
    <property type="evidence" value="ECO:0007669"/>
    <property type="project" value="TreeGrafter"/>
</dbReference>
<dbReference type="GeneID" id="36567282"/>
<comment type="caution">
    <text evidence="4">The sequence shown here is derived from an EMBL/GenBank/DDBJ whole genome shotgun (WGS) entry which is preliminary data.</text>
</comment>